<evidence type="ECO:0000256" key="1">
    <source>
        <dbReference type="SAM" id="MobiDB-lite"/>
    </source>
</evidence>
<gene>
    <name evidence="3" type="ORF">MGMO_43c00020</name>
</gene>
<keyword evidence="2" id="KW-0472">Membrane</keyword>
<dbReference type="Proteomes" id="UP000017842">
    <property type="component" value="Unassembled WGS sequence"/>
</dbReference>
<reference evidence="3 4" key="1">
    <citation type="journal article" date="2013" name="Genome Announc.">
        <title>Draft Genome Sequence of the Methanotrophic Gammaproteobacterium Methyloglobulus morosus DSM 22980 Strain KoM1.</title>
        <authorList>
            <person name="Poehlein A."/>
            <person name="Deutzmann J.S."/>
            <person name="Daniel R."/>
            <person name="Simeonova D.D."/>
        </authorList>
    </citation>
    <scope>NUCLEOTIDE SEQUENCE [LARGE SCALE GENOMIC DNA]</scope>
    <source>
        <strain evidence="3 4">KoM1</strain>
    </source>
</reference>
<dbReference type="AlphaFoldDB" id="V5C832"/>
<keyword evidence="4" id="KW-1185">Reference proteome</keyword>
<organism evidence="3 4">
    <name type="scientific">Methyloglobulus morosus KoM1</name>
    <dbReference type="NCBI Taxonomy" id="1116472"/>
    <lineage>
        <taxon>Bacteria</taxon>
        <taxon>Pseudomonadati</taxon>
        <taxon>Pseudomonadota</taxon>
        <taxon>Gammaproteobacteria</taxon>
        <taxon>Methylococcales</taxon>
        <taxon>Methylococcaceae</taxon>
        <taxon>Methyloglobulus</taxon>
    </lineage>
</organism>
<accession>V5C832</accession>
<evidence type="ECO:0000313" key="3">
    <source>
        <dbReference type="EMBL" id="ESS72893.1"/>
    </source>
</evidence>
<keyword evidence="2" id="KW-0812">Transmembrane</keyword>
<sequence>MTTLTLTFPQKRNALVAIVAIVAIAGIIYIGFTHEPLSKEDDITEFERYALASLNKPPDKPEPSKRKPSTGKPKGEATSGVIAKNETASVNHGNYGDKGNKNPCTPNEEIIIFKKAIDENIEQLKIKKVLLKIPIPSFKCIPKAGKKLLYITLSGLPSNIVAYEMICRLKNDPNCSIMATTIPNPKPTSVQNKDQEDKEAKAKNDCLALIKNIPQLKNIGIELKEKLNGSFKFEWSNKNKLLATCVVESDKSKYLSIEN</sequence>
<protein>
    <submittedName>
        <fullName evidence="3">Uncharacterized protein</fullName>
    </submittedName>
</protein>
<keyword evidence="2" id="KW-1133">Transmembrane helix</keyword>
<feature type="region of interest" description="Disordered" evidence="1">
    <location>
        <begin position="54"/>
        <end position="83"/>
    </location>
</feature>
<name>V5C832_9GAMM</name>
<evidence type="ECO:0000256" key="2">
    <source>
        <dbReference type="SAM" id="Phobius"/>
    </source>
</evidence>
<proteinExistence type="predicted"/>
<dbReference type="EMBL" id="AYLO01000042">
    <property type="protein sequence ID" value="ESS72893.1"/>
    <property type="molecule type" value="Genomic_DNA"/>
</dbReference>
<comment type="caution">
    <text evidence="3">The sequence shown here is derived from an EMBL/GenBank/DDBJ whole genome shotgun (WGS) entry which is preliminary data.</text>
</comment>
<dbReference type="RefSeq" id="WP_023494074.1">
    <property type="nucleotide sequence ID" value="NZ_AYLO01000042.1"/>
</dbReference>
<feature type="transmembrane region" description="Helical" evidence="2">
    <location>
        <begin position="12"/>
        <end position="32"/>
    </location>
</feature>
<evidence type="ECO:0000313" key="4">
    <source>
        <dbReference type="Proteomes" id="UP000017842"/>
    </source>
</evidence>